<protein>
    <recommendedName>
        <fullName evidence="3">Fe2OG dioxygenase domain-containing protein</fullName>
    </recommendedName>
</protein>
<evidence type="ECO:0000313" key="2">
    <source>
        <dbReference type="Proteomes" id="UP000536720"/>
    </source>
</evidence>
<organism evidence="1 2">
    <name type="scientific">Pseudomonas corrugata</name>
    <dbReference type="NCBI Taxonomy" id="47879"/>
    <lineage>
        <taxon>Bacteria</taxon>
        <taxon>Pseudomonadati</taxon>
        <taxon>Pseudomonadota</taxon>
        <taxon>Gammaproteobacteria</taxon>
        <taxon>Pseudomonadales</taxon>
        <taxon>Pseudomonadaceae</taxon>
        <taxon>Pseudomonas</taxon>
    </lineage>
</organism>
<evidence type="ECO:0008006" key="3">
    <source>
        <dbReference type="Google" id="ProtNLM"/>
    </source>
</evidence>
<sequence>MSNRKTGRILADVEQQLSRHFRDFLSNEIRMKQVRNSFHREGYFHFKDFSFLPGEMPEALQSEVHGLLDEYSAGRDATVLFIHDPYRKIHVIPQAEIAEGGVVIPALYHSGSLRHFLGSIAGEDLASCLDRGQYLISRLNHPDDTHGWHWGDYPYTLVWIIEAPEDPEGGDVLQCVPHSNGNKDDLNAWEYRLDNPGKACHHLKGDVYFLKSGTTLHHLVPIQRNATRIILSTSWQVAPAGEAMPCG</sequence>
<reference evidence="1 2" key="1">
    <citation type="journal article" date="2020" name="Front. Plant Sci.">
        <title>Isolation of Rhizosphere Bacteria That Improve Quality and Water Stress Tolerance in Greenhouse Ornamentals.</title>
        <authorList>
            <person name="Nordstedt N.P."/>
            <person name="Jones M.L."/>
        </authorList>
    </citation>
    <scope>NUCLEOTIDE SEQUENCE [LARGE SCALE GENOMIC DNA]</scope>
    <source>
        <strain evidence="1 2">C7D2</strain>
    </source>
</reference>
<dbReference type="InterPro" id="IPR056470">
    <property type="entry name" value="BesD/HalB-like"/>
</dbReference>
<accession>A0A7Y6DGY4</accession>
<name>A0A7Y6DGY4_9PSED</name>
<dbReference type="SUPFAM" id="SSF51197">
    <property type="entry name" value="Clavaminate synthase-like"/>
    <property type="match status" value="1"/>
</dbReference>
<dbReference type="Proteomes" id="UP000536720">
    <property type="component" value="Unassembled WGS sequence"/>
</dbReference>
<evidence type="ECO:0000313" key="1">
    <source>
        <dbReference type="EMBL" id="NUT86564.1"/>
    </source>
</evidence>
<proteinExistence type="predicted"/>
<comment type="caution">
    <text evidence="1">The sequence shown here is derived from an EMBL/GenBank/DDBJ whole genome shotgun (WGS) entry which is preliminary data.</text>
</comment>
<gene>
    <name evidence="1" type="ORF">HNO91_09030</name>
</gene>
<dbReference type="RefSeq" id="WP_139641371.1">
    <property type="nucleotide sequence ID" value="NZ_JABFMR010000005.1"/>
</dbReference>
<dbReference type="EMBL" id="JABFMR010000005">
    <property type="protein sequence ID" value="NUT86564.1"/>
    <property type="molecule type" value="Genomic_DNA"/>
</dbReference>
<dbReference type="Pfam" id="PF23169">
    <property type="entry name" value="HalD"/>
    <property type="match status" value="1"/>
</dbReference>
<dbReference type="AlphaFoldDB" id="A0A7Y6DGY4"/>